<keyword evidence="1" id="KW-0812">Transmembrane</keyword>
<dbReference type="Proteomes" id="UP000578449">
    <property type="component" value="Unassembled WGS sequence"/>
</dbReference>
<name>A0A840PDG7_9ACTN</name>
<keyword evidence="1" id="KW-1133">Transmembrane helix</keyword>
<proteinExistence type="predicted"/>
<dbReference type="AlphaFoldDB" id="A0A840PDG7"/>
<evidence type="ECO:0000313" key="2">
    <source>
        <dbReference type="EMBL" id="MBB5137658.1"/>
    </source>
</evidence>
<keyword evidence="3" id="KW-1185">Reference proteome</keyword>
<organism evidence="2 3">
    <name type="scientific">Thermocatellispora tengchongensis</name>
    <dbReference type="NCBI Taxonomy" id="1073253"/>
    <lineage>
        <taxon>Bacteria</taxon>
        <taxon>Bacillati</taxon>
        <taxon>Actinomycetota</taxon>
        <taxon>Actinomycetes</taxon>
        <taxon>Streptosporangiales</taxon>
        <taxon>Streptosporangiaceae</taxon>
        <taxon>Thermocatellispora</taxon>
    </lineage>
</organism>
<protein>
    <submittedName>
        <fullName evidence="2">Uncharacterized protein</fullName>
    </submittedName>
</protein>
<sequence length="38" mass="3767">MTGPDRPSGAKTLAIILLVMMAVLAGIAAIAIWAANGS</sequence>
<reference evidence="2 3" key="1">
    <citation type="submission" date="2020-08" db="EMBL/GenBank/DDBJ databases">
        <title>Genomic Encyclopedia of Type Strains, Phase IV (KMG-IV): sequencing the most valuable type-strain genomes for metagenomic binning, comparative biology and taxonomic classification.</title>
        <authorList>
            <person name="Goeker M."/>
        </authorList>
    </citation>
    <scope>NUCLEOTIDE SEQUENCE [LARGE SCALE GENOMIC DNA]</scope>
    <source>
        <strain evidence="2 3">DSM 45615</strain>
    </source>
</reference>
<gene>
    <name evidence="2" type="ORF">HNP84_007410</name>
</gene>
<evidence type="ECO:0000313" key="3">
    <source>
        <dbReference type="Proteomes" id="UP000578449"/>
    </source>
</evidence>
<dbReference type="EMBL" id="JACHGN010000019">
    <property type="protein sequence ID" value="MBB5137658.1"/>
    <property type="molecule type" value="Genomic_DNA"/>
</dbReference>
<comment type="caution">
    <text evidence="2">The sequence shown here is derived from an EMBL/GenBank/DDBJ whole genome shotgun (WGS) entry which is preliminary data.</text>
</comment>
<accession>A0A840PDG7</accession>
<evidence type="ECO:0000256" key="1">
    <source>
        <dbReference type="SAM" id="Phobius"/>
    </source>
</evidence>
<feature type="transmembrane region" description="Helical" evidence="1">
    <location>
        <begin position="12"/>
        <end position="35"/>
    </location>
</feature>
<keyword evidence="1" id="KW-0472">Membrane</keyword>